<dbReference type="AlphaFoldDB" id="A0A1Z4LXN6"/>
<evidence type="ECO:0000313" key="1">
    <source>
        <dbReference type="EMBL" id="BAY85992.1"/>
    </source>
</evidence>
<keyword evidence="2" id="KW-1185">Reference proteome</keyword>
<sequence>MTAFTKEQIPAEIDTYEKAAAWIALVLNTVNPDLTTIEGPGTAVASAQFGIFKIDQTSKTNLFSRLSMELEDDFAYYDGPLWQRVKEFSTTAAPSELTA</sequence>
<gene>
    <name evidence="1" type="ORF">NIES267_54980</name>
</gene>
<name>A0A1Z4LXN6_9CYAN</name>
<dbReference type="Proteomes" id="UP000218418">
    <property type="component" value="Chromosome"/>
</dbReference>
<dbReference type="EMBL" id="AP018227">
    <property type="protein sequence ID" value="BAY85992.1"/>
    <property type="molecule type" value="Genomic_DNA"/>
</dbReference>
<dbReference type="OrthoDB" id="516099at2"/>
<proteinExistence type="predicted"/>
<evidence type="ECO:0000313" key="2">
    <source>
        <dbReference type="Proteomes" id="UP000218418"/>
    </source>
</evidence>
<accession>A0A1Z4LXN6</accession>
<protein>
    <submittedName>
        <fullName evidence="1">Uncharacterized protein</fullName>
    </submittedName>
</protein>
<organism evidence="1 2">
    <name type="scientific">Calothrix parasitica NIES-267</name>
    <dbReference type="NCBI Taxonomy" id="1973488"/>
    <lineage>
        <taxon>Bacteria</taxon>
        <taxon>Bacillati</taxon>
        <taxon>Cyanobacteriota</taxon>
        <taxon>Cyanophyceae</taxon>
        <taxon>Nostocales</taxon>
        <taxon>Calotrichaceae</taxon>
        <taxon>Calothrix</taxon>
    </lineage>
</organism>
<reference evidence="1 2" key="1">
    <citation type="submission" date="2017-06" db="EMBL/GenBank/DDBJ databases">
        <title>Genome sequencing of cyanobaciteial culture collection at National Institute for Environmental Studies (NIES).</title>
        <authorList>
            <person name="Hirose Y."/>
            <person name="Shimura Y."/>
            <person name="Fujisawa T."/>
            <person name="Nakamura Y."/>
            <person name="Kawachi M."/>
        </authorList>
    </citation>
    <scope>NUCLEOTIDE SEQUENCE [LARGE SCALE GENOMIC DNA]</scope>
    <source>
        <strain evidence="1 2">NIES-267</strain>
    </source>
</reference>